<reference evidence="4" key="2">
    <citation type="submission" date="2020-05" db="UniProtKB">
        <authorList>
            <consortium name="EnsemblMetazoa"/>
        </authorList>
    </citation>
    <scope>IDENTIFICATION</scope>
</reference>
<gene>
    <name evidence="3" type="ORF">ZHAS_00017804</name>
</gene>
<evidence type="ECO:0000313" key="4">
    <source>
        <dbReference type="EnsemblMetazoa" id="ASIC017804-PA"/>
    </source>
</evidence>
<dbReference type="EnsemblMetazoa" id="ASIC017804-RA">
    <property type="protein sequence ID" value="ASIC017804-PA"/>
    <property type="gene ID" value="ASIC017804"/>
</dbReference>
<name>A0A084WHH1_ANOSI</name>
<evidence type="ECO:0000313" key="5">
    <source>
        <dbReference type="Proteomes" id="UP000030765"/>
    </source>
</evidence>
<dbReference type="EMBL" id="KE525347">
    <property type="protein sequence ID" value="KFB49665.1"/>
    <property type="molecule type" value="Genomic_DNA"/>
</dbReference>
<keyword evidence="2" id="KW-1133">Transmembrane helix</keyword>
<feature type="compositionally biased region" description="Polar residues" evidence="1">
    <location>
        <begin position="1"/>
        <end position="13"/>
    </location>
</feature>
<protein>
    <submittedName>
        <fullName evidence="3 4">Transglycosylase</fullName>
    </submittedName>
</protein>
<reference evidence="3 5" key="1">
    <citation type="journal article" date="2014" name="BMC Genomics">
        <title>Genome sequence of Anopheles sinensis provides insight into genetics basis of mosquito competence for malaria parasites.</title>
        <authorList>
            <person name="Zhou D."/>
            <person name="Zhang D."/>
            <person name="Ding G."/>
            <person name="Shi L."/>
            <person name="Hou Q."/>
            <person name="Ye Y."/>
            <person name="Xu Y."/>
            <person name="Zhou H."/>
            <person name="Xiong C."/>
            <person name="Li S."/>
            <person name="Yu J."/>
            <person name="Hong S."/>
            <person name="Yu X."/>
            <person name="Zou P."/>
            <person name="Chen C."/>
            <person name="Chang X."/>
            <person name="Wang W."/>
            <person name="Lv Y."/>
            <person name="Sun Y."/>
            <person name="Ma L."/>
            <person name="Shen B."/>
            <person name="Zhu C."/>
        </authorList>
    </citation>
    <scope>NUCLEOTIDE SEQUENCE [LARGE SCALE GENOMIC DNA]</scope>
</reference>
<dbReference type="Proteomes" id="UP000030765">
    <property type="component" value="Unassembled WGS sequence"/>
</dbReference>
<keyword evidence="2" id="KW-0812">Transmembrane</keyword>
<proteinExistence type="predicted"/>
<dbReference type="EMBL" id="ATLV01023817">
    <property type="status" value="NOT_ANNOTATED_CDS"/>
    <property type="molecule type" value="Genomic_DNA"/>
</dbReference>
<dbReference type="AlphaFoldDB" id="A0A084WHH1"/>
<feature type="region of interest" description="Disordered" evidence="1">
    <location>
        <begin position="1"/>
        <end position="22"/>
    </location>
</feature>
<organism evidence="3">
    <name type="scientific">Anopheles sinensis</name>
    <name type="common">Mosquito</name>
    <dbReference type="NCBI Taxonomy" id="74873"/>
    <lineage>
        <taxon>Eukaryota</taxon>
        <taxon>Metazoa</taxon>
        <taxon>Ecdysozoa</taxon>
        <taxon>Arthropoda</taxon>
        <taxon>Hexapoda</taxon>
        <taxon>Insecta</taxon>
        <taxon>Pterygota</taxon>
        <taxon>Neoptera</taxon>
        <taxon>Endopterygota</taxon>
        <taxon>Diptera</taxon>
        <taxon>Nematocera</taxon>
        <taxon>Culicoidea</taxon>
        <taxon>Culicidae</taxon>
        <taxon>Anophelinae</taxon>
        <taxon>Anopheles</taxon>
    </lineage>
</organism>
<evidence type="ECO:0000313" key="3">
    <source>
        <dbReference type="EMBL" id="KFB49665.1"/>
    </source>
</evidence>
<evidence type="ECO:0000256" key="1">
    <source>
        <dbReference type="SAM" id="MobiDB-lite"/>
    </source>
</evidence>
<sequence>MWPQKSPTSTSSPRARESAEGDDRIETGLAKNVCFFTRRLFSVSFQRFAKWKKKATKNLATTRRYRPSEKVARKATVRDEFAPRRAVFSSAFVFAFCAVNFLLFGASVCPLFCRRRRPRRTDAHTNQILHPTSPSLH</sequence>
<keyword evidence="2" id="KW-0472">Membrane</keyword>
<feature type="transmembrane region" description="Helical" evidence="2">
    <location>
        <begin position="91"/>
        <end position="113"/>
    </location>
</feature>
<evidence type="ECO:0000256" key="2">
    <source>
        <dbReference type="SAM" id="Phobius"/>
    </source>
</evidence>
<dbReference type="VEuPathDB" id="VectorBase:ASIC017804"/>
<keyword evidence="5" id="KW-1185">Reference proteome</keyword>
<accession>A0A084WHH1</accession>